<dbReference type="Proteomes" id="UP001497644">
    <property type="component" value="Chromosome 7"/>
</dbReference>
<sequence>MKPRNGLIFQNSASTRKSMTAQKHIQDSVQSPATSTLQLAASRTRLGEPRPHGHAWPIPVIDVTLTLLRLRRSASECARNSN</sequence>
<proteinExistence type="predicted"/>
<organism evidence="2 3">
    <name type="scientific">Lasius platythorax</name>
    <dbReference type="NCBI Taxonomy" id="488582"/>
    <lineage>
        <taxon>Eukaryota</taxon>
        <taxon>Metazoa</taxon>
        <taxon>Ecdysozoa</taxon>
        <taxon>Arthropoda</taxon>
        <taxon>Hexapoda</taxon>
        <taxon>Insecta</taxon>
        <taxon>Pterygota</taxon>
        <taxon>Neoptera</taxon>
        <taxon>Endopterygota</taxon>
        <taxon>Hymenoptera</taxon>
        <taxon>Apocrita</taxon>
        <taxon>Aculeata</taxon>
        <taxon>Formicoidea</taxon>
        <taxon>Formicidae</taxon>
        <taxon>Formicinae</taxon>
        <taxon>Lasius</taxon>
        <taxon>Lasius</taxon>
    </lineage>
</organism>
<feature type="region of interest" description="Disordered" evidence="1">
    <location>
        <begin position="1"/>
        <end position="35"/>
    </location>
</feature>
<accession>A0AAV2P6J1</accession>
<evidence type="ECO:0000313" key="3">
    <source>
        <dbReference type="Proteomes" id="UP001497644"/>
    </source>
</evidence>
<gene>
    <name evidence="2" type="ORF">LPLAT_LOCUS12741</name>
</gene>
<dbReference type="EMBL" id="OZ034830">
    <property type="protein sequence ID" value="CAL1687556.1"/>
    <property type="molecule type" value="Genomic_DNA"/>
</dbReference>
<feature type="compositionally biased region" description="Polar residues" evidence="1">
    <location>
        <begin position="8"/>
        <end position="35"/>
    </location>
</feature>
<dbReference type="AlphaFoldDB" id="A0AAV2P6J1"/>
<reference evidence="2" key="1">
    <citation type="submission" date="2024-04" db="EMBL/GenBank/DDBJ databases">
        <authorList>
            <consortium name="Molecular Ecology Group"/>
        </authorList>
    </citation>
    <scope>NUCLEOTIDE SEQUENCE</scope>
</reference>
<protein>
    <submittedName>
        <fullName evidence="2">Uncharacterized protein</fullName>
    </submittedName>
</protein>
<evidence type="ECO:0000256" key="1">
    <source>
        <dbReference type="SAM" id="MobiDB-lite"/>
    </source>
</evidence>
<evidence type="ECO:0000313" key="2">
    <source>
        <dbReference type="EMBL" id="CAL1687556.1"/>
    </source>
</evidence>
<keyword evidence="3" id="KW-1185">Reference proteome</keyword>
<name>A0AAV2P6J1_9HYME</name>